<proteinExistence type="inferred from homology"/>
<dbReference type="PANTHER" id="PTHR33392:SF6">
    <property type="entry name" value="POLYISOPRENYL-TEICHOIC ACID--PEPTIDOGLYCAN TEICHOIC ACID TRANSFERASE TAGU"/>
    <property type="match status" value="1"/>
</dbReference>
<evidence type="ECO:0000259" key="2">
    <source>
        <dbReference type="Pfam" id="PF03816"/>
    </source>
</evidence>
<sequence>MLRRFMIIGGLLVAMVLAGGFALLMQRQYVYDGNIRRIAEPFPVESERPGKTVGEAQNWLLIGSDRRPGEQGAQRADTIMILHLPADRRRIYVVGIPRDAYVPIKGHGNDKINASYAYGGPRLLISTVERFTGVRIDHFAAVDFAGFVAMTRALGGVDVYVARTTYDPMNKVTWKQGKVHLDGEQSLLFVRQRYNLPGGDFDRIRRQQAVIKAMGRKLRDSSLFAIDAFLQESTKSLSVDPGVTMSLLRGLAFDLRGVEDLTALTTPHLGSATIRGASVVKIDEKKAEKLFAAVRQDALADYVEANGGINDTELLY</sequence>
<dbReference type="InterPro" id="IPR004474">
    <property type="entry name" value="LytR_CpsA_psr"/>
</dbReference>
<feature type="domain" description="Cell envelope-related transcriptional attenuator" evidence="2">
    <location>
        <begin position="75"/>
        <end position="218"/>
    </location>
</feature>
<dbReference type="Pfam" id="PF03816">
    <property type="entry name" value="LytR_cpsA_psr"/>
    <property type="match status" value="1"/>
</dbReference>
<dbReference type="EMBL" id="JACIBV010000001">
    <property type="protein sequence ID" value="MBB3730361.1"/>
    <property type="molecule type" value="Genomic_DNA"/>
</dbReference>
<gene>
    <name evidence="3" type="ORF">FHR33_006221</name>
</gene>
<accession>A0A7W5V907</accession>
<dbReference type="Gene3D" id="3.40.630.190">
    <property type="entry name" value="LCP protein"/>
    <property type="match status" value="1"/>
</dbReference>
<organism evidence="3 4">
    <name type="scientific">Nonomuraea dietziae</name>
    <dbReference type="NCBI Taxonomy" id="65515"/>
    <lineage>
        <taxon>Bacteria</taxon>
        <taxon>Bacillati</taxon>
        <taxon>Actinomycetota</taxon>
        <taxon>Actinomycetes</taxon>
        <taxon>Streptosporangiales</taxon>
        <taxon>Streptosporangiaceae</taxon>
        <taxon>Nonomuraea</taxon>
    </lineage>
</organism>
<evidence type="ECO:0000256" key="1">
    <source>
        <dbReference type="ARBA" id="ARBA00006068"/>
    </source>
</evidence>
<dbReference type="RefSeq" id="WP_183654951.1">
    <property type="nucleotide sequence ID" value="NZ_JACIBV010000001.1"/>
</dbReference>
<dbReference type="Proteomes" id="UP000579945">
    <property type="component" value="Unassembled WGS sequence"/>
</dbReference>
<dbReference type="PANTHER" id="PTHR33392">
    <property type="entry name" value="POLYISOPRENYL-TEICHOIC ACID--PEPTIDOGLYCAN TEICHOIC ACID TRANSFERASE TAGU"/>
    <property type="match status" value="1"/>
</dbReference>
<evidence type="ECO:0000313" key="4">
    <source>
        <dbReference type="Proteomes" id="UP000579945"/>
    </source>
</evidence>
<reference evidence="3 4" key="1">
    <citation type="submission" date="2020-08" db="EMBL/GenBank/DDBJ databases">
        <title>Sequencing the genomes of 1000 actinobacteria strains.</title>
        <authorList>
            <person name="Klenk H.-P."/>
        </authorList>
    </citation>
    <scope>NUCLEOTIDE SEQUENCE [LARGE SCALE GENOMIC DNA]</scope>
    <source>
        <strain evidence="3 4">DSM 44320</strain>
    </source>
</reference>
<dbReference type="NCBIfam" id="TIGR00350">
    <property type="entry name" value="lytR_cpsA_psr"/>
    <property type="match status" value="1"/>
</dbReference>
<evidence type="ECO:0000313" key="3">
    <source>
        <dbReference type="EMBL" id="MBB3730361.1"/>
    </source>
</evidence>
<name>A0A7W5V907_9ACTN</name>
<dbReference type="GeneID" id="95392510"/>
<protein>
    <submittedName>
        <fullName evidence="3">LCP family protein required for cell wall assembly</fullName>
    </submittedName>
</protein>
<comment type="caution">
    <text evidence="3">The sequence shown here is derived from an EMBL/GenBank/DDBJ whole genome shotgun (WGS) entry which is preliminary data.</text>
</comment>
<comment type="similarity">
    <text evidence="1">Belongs to the LytR/CpsA/Psr (LCP) family.</text>
</comment>
<keyword evidence="4" id="KW-1185">Reference proteome</keyword>
<dbReference type="InterPro" id="IPR050922">
    <property type="entry name" value="LytR/CpsA/Psr_CW_biosynth"/>
</dbReference>
<dbReference type="AlphaFoldDB" id="A0A7W5V907"/>